<protein>
    <recommendedName>
        <fullName evidence="10">PHD and RING finger domain-containing protein 1-like</fullName>
    </recommendedName>
</protein>
<keyword evidence="2 4" id="KW-0863">Zinc-finger</keyword>
<evidence type="ECO:0000256" key="5">
    <source>
        <dbReference type="SAM" id="MobiDB-lite"/>
    </source>
</evidence>
<dbReference type="PROSITE" id="PS50089">
    <property type="entry name" value="ZF_RING_2"/>
    <property type="match status" value="1"/>
</dbReference>
<dbReference type="PROSITE" id="PS50016">
    <property type="entry name" value="ZF_PHD_2"/>
    <property type="match status" value="1"/>
</dbReference>
<feature type="region of interest" description="Disordered" evidence="5">
    <location>
        <begin position="290"/>
        <end position="374"/>
    </location>
</feature>
<dbReference type="PROSITE" id="PS01359">
    <property type="entry name" value="ZF_PHD_1"/>
    <property type="match status" value="1"/>
</dbReference>
<comment type="caution">
    <text evidence="8">The sequence shown here is derived from an EMBL/GenBank/DDBJ whole genome shotgun (WGS) entry which is preliminary data.</text>
</comment>
<evidence type="ECO:0008006" key="10">
    <source>
        <dbReference type="Google" id="ProtNLM"/>
    </source>
</evidence>
<organism evidence="8 9">
    <name type="scientific">Tropilaelaps mercedesae</name>
    <dbReference type="NCBI Taxonomy" id="418985"/>
    <lineage>
        <taxon>Eukaryota</taxon>
        <taxon>Metazoa</taxon>
        <taxon>Ecdysozoa</taxon>
        <taxon>Arthropoda</taxon>
        <taxon>Chelicerata</taxon>
        <taxon>Arachnida</taxon>
        <taxon>Acari</taxon>
        <taxon>Parasitiformes</taxon>
        <taxon>Mesostigmata</taxon>
        <taxon>Gamasina</taxon>
        <taxon>Dermanyssoidea</taxon>
        <taxon>Laelapidae</taxon>
        <taxon>Tropilaelaps</taxon>
    </lineage>
</organism>
<dbReference type="OrthoDB" id="1935339at2759"/>
<evidence type="ECO:0000256" key="1">
    <source>
        <dbReference type="ARBA" id="ARBA00022723"/>
    </source>
</evidence>
<feature type="compositionally biased region" description="Low complexity" evidence="5">
    <location>
        <begin position="295"/>
        <end position="344"/>
    </location>
</feature>
<dbReference type="GO" id="GO:0008270">
    <property type="term" value="F:zinc ion binding"/>
    <property type="evidence" value="ECO:0007669"/>
    <property type="project" value="UniProtKB-KW"/>
</dbReference>
<accession>A0A1V9XTW1</accession>
<feature type="domain" description="RING-type" evidence="7">
    <location>
        <begin position="96"/>
        <end position="153"/>
    </location>
</feature>
<dbReference type="InterPro" id="IPR047157">
    <property type="entry name" value="PHRF1/Atg35"/>
</dbReference>
<evidence type="ECO:0000313" key="9">
    <source>
        <dbReference type="Proteomes" id="UP000192247"/>
    </source>
</evidence>
<keyword evidence="1" id="KW-0479">Metal-binding</keyword>
<dbReference type="Proteomes" id="UP000192247">
    <property type="component" value="Unassembled WGS sequence"/>
</dbReference>
<dbReference type="InterPro" id="IPR001965">
    <property type="entry name" value="Znf_PHD"/>
</dbReference>
<dbReference type="SMART" id="SM00249">
    <property type="entry name" value="PHD"/>
    <property type="match status" value="1"/>
</dbReference>
<dbReference type="PANTHER" id="PTHR12618">
    <property type="entry name" value="PHD AND RING FINGER DOMAIN-CONTAINING PROTEIN 1"/>
    <property type="match status" value="1"/>
</dbReference>
<name>A0A1V9XTW1_9ACAR</name>
<proteinExistence type="predicted"/>
<dbReference type="InterPro" id="IPR017907">
    <property type="entry name" value="Znf_RING_CS"/>
</dbReference>
<evidence type="ECO:0000259" key="7">
    <source>
        <dbReference type="PROSITE" id="PS50089"/>
    </source>
</evidence>
<dbReference type="AlphaFoldDB" id="A0A1V9XTW1"/>
<dbReference type="InterPro" id="IPR013083">
    <property type="entry name" value="Znf_RING/FYVE/PHD"/>
</dbReference>
<reference evidence="8 9" key="1">
    <citation type="journal article" date="2017" name="Gigascience">
        <title>Draft genome of the honey bee ectoparasitic mite, Tropilaelaps mercedesae, is shaped by the parasitic life history.</title>
        <authorList>
            <person name="Dong X."/>
            <person name="Armstrong S.D."/>
            <person name="Xia D."/>
            <person name="Makepeace B.L."/>
            <person name="Darby A.C."/>
            <person name="Kadowaki T."/>
        </authorList>
    </citation>
    <scope>NUCLEOTIDE SEQUENCE [LARGE SCALE GENOMIC DNA]</scope>
    <source>
        <strain evidence="8">Wuxi-XJTLU</strain>
    </source>
</reference>
<dbReference type="PROSITE" id="PS00518">
    <property type="entry name" value="ZF_RING_1"/>
    <property type="match status" value="1"/>
</dbReference>
<dbReference type="SUPFAM" id="SSF57850">
    <property type="entry name" value="RING/U-box"/>
    <property type="match status" value="1"/>
</dbReference>
<feature type="compositionally biased region" description="Basic and acidic residues" evidence="5">
    <location>
        <begin position="35"/>
        <end position="48"/>
    </location>
</feature>
<dbReference type="InterPro" id="IPR019787">
    <property type="entry name" value="Znf_PHD-finger"/>
</dbReference>
<dbReference type="Pfam" id="PF13639">
    <property type="entry name" value="zf-RING_2"/>
    <property type="match status" value="1"/>
</dbReference>
<keyword evidence="3" id="KW-0862">Zinc</keyword>
<dbReference type="InParanoid" id="A0A1V9XTW1"/>
<dbReference type="EMBL" id="MNPL01004172">
    <property type="protein sequence ID" value="OQR76920.1"/>
    <property type="molecule type" value="Genomic_DNA"/>
</dbReference>
<evidence type="ECO:0000256" key="2">
    <source>
        <dbReference type="ARBA" id="ARBA00022771"/>
    </source>
</evidence>
<feature type="non-terminal residue" evidence="8">
    <location>
        <position position="527"/>
    </location>
</feature>
<dbReference type="Gene3D" id="3.30.40.10">
    <property type="entry name" value="Zinc/RING finger domain, C3HC4 (zinc finger)"/>
    <property type="match status" value="2"/>
</dbReference>
<feature type="compositionally biased region" description="Basic residues" evidence="5">
    <location>
        <begin position="345"/>
        <end position="374"/>
    </location>
</feature>
<gene>
    <name evidence="8" type="ORF">BIW11_02983</name>
</gene>
<sequence length="527" mass="57709">MSSDNESDIDARPRKVSPVNSARFPTCPSRHVRRERLEFRRQSDRPTEEGLPSHSDSGSEVEPSGSRRRRAKDRAVVDSSDAESVGSSVGGTSNACPICLGRLDGAALQGRVSLDQVERPSLLPGRPDGCEHIFCFECIVAWSRNNSTCPLCRTSFGNIKILLKGEKAQTDTATSYKCVLFNIVALGAVLEEVPVKRITPEELDLNAYVNDIVCVVCSTSESEDTLLLCDECDDAYHCACLNPPLASVPPGQWFCPRCSNADVDDDENESLLGEADESFRMYLPRTRATERVRRAVQSTRRGARAGTSRTQRRSGTSSAGRRGAVSTRSSTTKTKKTSSTAKRNTTTKKRRSTTKAGRRRKTTRRKIRRRKGGRLKTIVRKAYTSSVDHQCRIARSLGLSDRVLNKLSRNSFTYDALSLDAPSTSRGPAPFESVKVSRGGLAGVVPDLHVFSSRHNFEPDGDSDDDTWQRRGQLTQRASPPPTPPAGGDLLAGLLEKQSVLLSKKSELRRDPSGKVVLVGELVSSTV</sequence>
<feature type="domain" description="PHD-type" evidence="6">
    <location>
        <begin position="211"/>
        <end position="261"/>
    </location>
</feature>
<dbReference type="SUPFAM" id="SSF57903">
    <property type="entry name" value="FYVE/PHD zinc finger"/>
    <property type="match status" value="1"/>
</dbReference>
<dbReference type="CDD" id="cd15543">
    <property type="entry name" value="PHD_RSF1"/>
    <property type="match status" value="1"/>
</dbReference>
<evidence type="ECO:0000259" key="6">
    <source>
        <dbReference type="PROSITE" id="PS50016"/>
    </source>
</evidence>
<dbReference type="STRING" id="418985.A0A1V9XTW1"/>
<evidence type="ECO:0000313" key="8">
    <source>
        <dbReference type="EMBL" id="OQR76920.1"/>
    </source>
</evidence>
<keyword evidence="9" id="KW-1185">Reference proteome</keyword>
<dbReference type="InterPro" id="IPR001841">
    <property type="entry name" value="Znf_RING"/>
</dbReference>
<dbReference type="SMART" id="SM00184">
    <property type="entry name" value="RING"/>
    <property type="match status" value="2"/>
</dbReference>
<dbReference type="Pfam" id="PF00628">
    <property type="entry name" value="PHD"/>
    <property type="match status" value="1"/>
</dbReference>
<evidence type="ECO:0000256" key="4">
    <source>
        <dbReference type="PROSITE-ProRule" id="PRU00175"/>
    </source>
</evidence>
<feature type="region of interest" description="Disordered" evidence="5">
    <location>
        <begin position="454"/>
        <end position="490"/>
    </location>
</feature>
<dbReference type="InterPro" id="IPR019786">
    <property type="entry name" value="Zinc_finger_PHD-type_CS"/>
</dbReference>
<dbReference type="PANTHER" id="PTHR12618:SF20">
    <property type="entry name" value="PHD AND RING FINGER DOMAIN-CONTAINING PROTEIN 1"/>
    <property type="match status" value="1"/>
</dbReference>
<evidence type="ECO:0000256" key="3">
    <source>
        <dbReference type="ARBA" id="ARBA00022833"/>
    </source>
</evidence>
<feature type="region of interest" description="Disordered" evidence="5">
    <location>
        <begin position="1"/>
        <end position="91"/>
    </location>
</feature>
<dbReference type="InterPro" id="IPR011011">
    <property type="entry name" value="Znf_FYVE_PHD"/>
</dbReference>